<protein>
    <submittedName>
        <fullName evidence="1">Uncharacterized protein</fullName>
    </submittedName>
</protein>
<gene>
    <name evidence="1" type="ORF">NBRC116598_21080</name>
</gene>
<evidence type="ECO:0000313" key="2">
    <source>
        <dbReference type="Proteomes" id="UP001441944"/>
    </source>
</evidence>
<evidence type="ECO:0000313" key="1">
    <source>
        <dbReference type="EMBL" id="GAA6196664.1"/>
    </source>
</evidence>
<accession>A0ABQ0ALD4</accession>
<comment type="caution">
    <text evidence="1">The sequence shown here is derived from an EMBL/GenBank/DDBJ whole genome shotgun (WGS) entry which is preliminary data.</text>
</comment>
<organism evidence="1 2">
    <name type="scientific">Pseudophaeobacter arcticus</name>
    <dbReference type="NCBI Taxonomy" id="385492"/>
    <lineage>
        <taxon>Bacteria</taxon>
        <taxon>Pseudomonadati</taxon>
        <taxon>Pseudomonadota</taxon>
        <taxon>Alphaproteobacteria</taxon>
        <taxon>Rhodobacterales</taxon>
        <taxon>Paracoccaceae</taxon>
        <taxon>Pseudophaeobacter</taxon>
    </lineage>
</organism>
<reference evidence="1 2" key="1">
    <citation type="submission" date="2024-04" db="EMBL/GenBank/DDBJ databases">
        <title>Draft genome sequence of Pseudophaeobacter arcticus NBRC 116598.</title>
        <authorList>
            <person name="Miyakawa T."/>
            <person name="Kusuya Y."/>
            <person name="Miura T."/>
        </authorList>
    </citation>
    <scope>NUCLEOTIDE SEQUENCE [LARGE SCALE GENOMIC DNA]</scope>
    <source>
        <strain evidence="1 2">SU-CL00105</strain>
    </source>
</reference>
<keyword evidence="2" id="KW-1185">Reference proteome</keyword>
<name>A0ABQ0ALD4_9RHOB</name>
<sequence>MSSDYINFSITCPSCGLKSSEIKLPDNPTDDSIARCKGCDIEFGRYGDIKAEAMKLAKDELSGMFKDTFKGMKGWDIK</sequence>
<proteinExistence type="predicted"/>
<dbReference type="EMBL" id="BAABWU010000007">
    <property type="protein sequence ID" value="GAA6196664.1"/>
    <property type="molecule type" value="Genomic_DNA"/>
</dbReference>
<dbReference type="RefSeq" id="WP_353399747.1">
    <property type="nucleotide sequence ID" value="NZ_BAABWU010000007.1"/>
</dbReference>
<dbReference type="Proteomes" id="UP001441944">
    <property type="component" value="Unassembled WGS sequence"/>
</dbReference>